<proteinExistence type="predicted"/>
<protein>
    <submittedName>
        <fullName evidence="1">Uncharacterized small protein</fullName>
    </submittedName>
</protein>
<dbReference type="Pfam" id="PF04328">
    <property type="entry name" value="Sel_put"/>
    <property type="match status" value="1"/>
</dbReference>
<organism evidence="1 2">
    <name type="scientific">Actinobaculum suis</name>
    <dbReference type="NCBI Taxonomy" id="1657"/>
    <lineage>
        <taxon>Bacteria</taxon>
        <taxon>Bacillati</taxon>
        <taxon>Actinomycetota</taxon>
        <taxon>Actinomycetes</taxon>
        <taxon>Actinomycetales</taxon>
        <taxon>Actinomycetaceae</taxon>
        <taxon>Actinobaculum</taxon>
    </lineage>
</organism>
<sequence>MAEQSADKAGYLKDAWRRLRAQLAYAGQLWRAFTGEAAYDRYLERHQRHHPGCPPLTAKEFWRQRAEWNEHNVQHGCC</sequence>
<dbReference type="InterPro" id="IPR007423">
    <property type="entry name" value="Sel_put"/>
</dbReference>
<reference evidence="1 2" key="1">
    <citation type="submission" date="2018-11" db="EMBL/GenBank/DDBJ databases">
        <authorList>
            <consortium name="Pathogen Informatics"/>
        </authorList>
    </citation>
    <scope>NUCLEOTIDE SEQUENCE [LARGE SCALE GENOMIC DNA]</scope>
    <source>
        <strain evidence="1 2">NCTC10327</strain>
    </source>
</reference>
<gene>
    <name evidence="1" type="ORF">NCTC10327_00225</name>
</gene>
<name>A0A7Z8Y7E1_9ACTO</name>
<evidence type="ECO:0000313" key="2">
    <source>
        <dbReference type="Proteomes" id="UP000269974"/>
    </source>
</evidence>
<dbReference type="EMBL" id="UYIO01000001">
    <property type="protein sequence ID" value="VDG75519.1"/>
    <property type="molecule type" value="Genomic_DNA"/>
</dbReference>
<evidence type="ECO:0000313" key="1">
    <source>
        <dbReference type="EMBL" id="VDG75519.1"/>
    </source>
</evidence>
<comment type="caution">
    <text evidence="1">The sequence shown here is derived from an EMBL/GenBank/DDBJ whole genome shotgun (WGS) entry which is preliminary data.</text>
</comment>
<dbReference type="RefSeq" id="WP_185933611.1">
    <property type="nucleotide sequence ID" value="NZ_UYIO01000001.1"/>
</dbReference>
<accession>A0A7Z8Y7E1</accession>
<dbReference type="AlphaFoldDB" id="A0A7Z8Y7E1"/>
<dbReference type="Proteomes" id="UP000269974">
    <property type="component" value="Unassembled WGS sequence"/>
</dbReference>